<protein>
    <recommendedName>
        <fullName evidence="3">Lipoprotein</fullName>
    </recommendedName>
</protein>
<organism evidence="1 2">
    <name type="scientific">Williamwhitmania taraxaci</name>
    <dbReference type="NCBI Taxonomy" id="1640674"/>
    <lineage>
        <taxon>Bacteria</taxon>
        <taxon>Pseudomonadati</taxon>
        <taxon>Bacteroidota</taxon>
        <taxon>Bacteroidia</taxon>
        <taxon>Bacteroidales</taxon>
        <taxon>Williamwhitmaniaceae</taxon>
        <taxon>Williamwhitmania</taxon>
    </lineage>
</organism>
<reference evidence="1 2" key="1">
    <citation type="submission" date="2016-09" db="EMBL/GenBank/DDBJ databases">
        <authorList>
            <person name="Capua I."/>
            <person name="De Benedictis P."/>
            <person name="Joannis T."/>
            <person name="Lombin L.H."/>
            <person name="Cattoli G."/>
        </authorList>
    </citation>
    <scope>NUCLEOTIDE SEQUENCE [LARGE SCALE GENOMIC DNA]</scope>
    <source>
        <strain evidence="1 2">A7P-90m</strain>
    </source>
</reference>
<evidence type="ECO:0000313" key="1">
    <source>
        <dbReference type="EMBL" id="SDC82358.1"/>
    </source>
</evidence>
<dbReference type="PROSITE" id="PS51257">
    <property type="entry name" value="PROKAR_LIPOPROTEIN"/>
    <property type="match status" value="1"/>
</dbReference>
<name>A0A1G6PQP2_9BACT</name>
<dbReference type="AlphaFoldDB" id="A0A1G6PQP2"/>
<keyword evidence="2" id="KW-1185">Reference proteome</keyword>
<dbReference type="STRING" id="1640674.SAMN05216323_105410"/>
<dbReference type="RefSeq" id="WP_092439655.1">
    <property type="nucleotide sequence ID" value="NZ_FMYP01000054.1"/>
</dbReference>
<proteinExistence type="predicted"/>
<evidence type="ECO:0000313" key="2">
    <source>
        <dbReference type="Proteomes" id="UP000199452"/>
    </source>
</evidence>
<evidence type="ECO:0008006" key="3">
    <source>
        <dbReference type="Google" id="ProtNLM"/>
    </source>
</evidence>
<sequence length="301" mass="33463">MLKKFIYFAALTLIFGGCSSCGNKGDIASQGFEIPDSVEPDVKFDASVVQELAENVASPVEIAALIKSLKVPFSKDYLASTKNIDGLNTNFKRAIGLGIYGADLGYINMYDKKFLVLDNITAIKKLADGLKVGQFFDFATMKRLSTNNENIDSLIHISTSNFNKIDSYLKETNRSSISCVMVAGVWIEGLYLSCQVASSIDSKKMNESIGEQKIAFSTLFQMLSLYKKDPNIMELVEDLKELKTIYEEVTISYEVGETEMVEENGIITFKQNDKSNVNINDDQLKRIRATIIKVRNKLIGG</sequence>
<dbReference type="EMBL" id="FMYP01000054">
    <property type="protein sequence ID" value="SDC82358.1"/>
    <property type="molecule type" value="Genomic_DNA"/>
</dbReference>
<dbReference type="OrthoDB" id="1116284at2"/>
<gene>
    <name evidence="1" type="ORF">SAMN05216323_105410</name>
</gene>
<dbReference type="Proteomes" id="UP000199452">
    <property type="component" value="Unassembled WGS sequence"/>
</dbReference>
<accession>A0A1G6PQP2</accession>